<keyword evidence="1" id="KW-0812">Transmembrane</keyword>
<reference evidence="2 3" key="1">
    <citation type="submission" date="2018-04" db="EMBL/GenBank/DDBJ databases">
        <title>Genomic Encyclopedia of Archaeal and Bacterial Type Strains, Phase II (KMG-II): from individual species to whole genera.</title>
        <authorList>
            <person name="Goeker M."/>
        </authorList>
    </citation>
    <scope>NUCLEOTIDE SEQUENCE [LARGE SCALE GENOMIC DNA]</scope>
    <source>
        <strain evidence="2 3">DSM 25731</strain>
    </source>
</reference>
<evidence type="ECO:0008006" key="4">
    <source>
        <dbReference type="Google" id="ProtNLM"/>
    </source>
</evidence>
<name>A0A2T6C6G7_9FLAO</name>
<dbReference type="RefSeq" id="WP_108113240.1">
    <property type="nucleotide sequence ID" value="NZ_QBKT01000001.1"/>
</dbReference>
<keyword evidence="3" id="KW-1185">Reference proteome</keyword>
<sequence length="265" mass="31163">MSSKSYVLYIIFISVIISCAPSFDLEKENTNLITSLQKLSNPEKRVDVFYPASYNTDSIKALIVEENKGLLHAINKMGKHSNVQINTVSSAITIQERLFRIVNASSTYKLNLNQYMLSEEELKKSLDNNHIDYVEKDSILTIKTNADYVAIFHDNRWEYFDFNVSILYDAYGLKDTKKLVQLYYNEVFEPAKEKWDAESITDFKNIYNENKDLPQYQKLNYDAYCDCLILHYEKFDDDKTYTEDFFMSETYLNKMYSCRILTTQE</sequence>
<dbReference type="Proteomes" id="UP000244090">
    <property type="component" value="Unassembled WGS sequence"/>
</dbReference>
<evidence type="ECO:0000256" key="1">
    <source>
        <dbReference type="SAM" id="Phobius"/>
    </source>
</evidence>
<dbReference type="OrthoDB" id="9822325at2"/>
<accession>A0A2T6C6G7</accession>
<evidence type="ECO:0000313" key="3">
    <source>
        <dbReference type="Proteomes" id="UP000244090"/>
    </source>
</evidence>
<dbReference type="PROSITE" id="PS51257">
    <property type="entry name" value="PROKAR_LIPOPROTEIN"/>
    <property type="match status" value="1"/>
</dbReference>
<feature type="transmembrane region" description="Helical" evidence="1">
    <location>
        <begin position="6"/>
        <end position="23"/>
    </location>
</feature>
<protein>
    <recommendedName>
        <fullName evidence="4">Lipoprotein</fullName>
    </recommendedName>
</protein>
<dbReference type="EMBL" id="QBKT01000001">
    <property type="protein sequence ID" value="PTX63877.1"/>
    <property type="molecule type" value="Genomic_DNA"/>
</dbReference>
<dbReference type="AlphaFoldDB" id="A0A2T6C6G7"/>
<comment type="caution">
    <text evidence="2">The sequence shown here is derived from an EMBL/GenBank/DDBJ whole genome shotgun (WGS) entry which is preliminary data.</text>
</comment>
<evidence type="ECO:0000313" key="2">
    <source>
        <dbReference type="EMBL" id="PTX63877.1"/>
    </source>
</evidence>
<organism evidence="2 3">
    <name type="scientific">Kordia periserrulae</name>
    <dbReference type="NCBI Taxonomy" id="701523"/>
    <lineage>
        <taxon>Bacteria</taxon>
        <taxon>Pseudomonadati</taxon>
        <taxon>Bacteroidota</taxon>
        <taxon>Flavobacteriia</taxon>
        <taxon>Flavobacteriales</taxon>
        <taxon>Flavobacteriaceae</taxon>
        <taxon>Kordia</taxon>
    </lineage>
</organism>
<proteinExistence type="predicted"/>
<keyword evidence="1" id="KW-1133">Transmembrane helix</keyword>
<gene>
    <name evidence="2" type="ORF">C8N46_101486</name>
</gene>
<keyword evidence="1" id="KW-0472">Membrane</keyword>